<evidence type="ECO:0000313" key="1">
    <source>
        <dbReference type="EMBL" id="QDV57336.1"/>
    </source>
</evidence>
<keyword evidence="2" id="KW-1185">Reference proteome</keyword>
<organism evidence="1 2">
    <name type="scientific">Rosistilla oblonga</name>
    <dbReference type="NCBI Taxonomy" id="2527990"/>
    <lineage>
        <taxon>Bacteria</taxon>
        <taxon>Pseudomonadati</taxon>
        <taxon>Planctomycetota</taxon>
        <taxon>Planctomycetia</taxon>
        <taxon>Pirellulales</taxon>
        <taxon>Pirellulaceae</taxon>
        <taxon>Rosistilla</taxon>
    </lineage>
</organism>
<dbReference type="PANTHER" id="PTHR41317:SF1">
    <property type="entry name" value="PD-(D_E)XK NUCLEASE FAMILY TRANSPOSASE"/>
    <property type="match status" value="1"/>
</dbReference>
<dbReference type="Proteomes" id="UP000316770">
    <property type="component" value="Chromosome"/>
</dbReference>
<dbReference type="PANTHER" id="PTHR41317">
    <property type="entry name" value="PD-(D_E)XK NUCLEASE FAMILY TRANSPOSASE"/>
    <property type="match status" value="1"/>
</dbReference>
<protein>
    <submittedName>
        <fullName evidence="1">PD-(D/E)XK nuclease family transposase</fullName>
    </submittedName>
</protein>
<dbReference type="Pfam" id="PF12784">
    <property type="entry name" value="PDDEXK_2"/>
    <property type="match status" value="1"/>
</dbReference>
<dbReference type="RefSeq" id="WP_197452676.1">
    <property type="nucleotide sequence ID" value="NZ_CP036318.1"/>
</dbReference>
<proteinExistence type="predicted"/>
<accession>A0A518IW76</accession>
<evidence type="ECO:0000313" key="2">
    <source>
        <dbReference type="Proteomes" id="UP000316770"/>
    </source>
</evidence>
<reference evidence="1 2" key="1">
    <citation type="submission" date="2019-02" db="EMBL/GenBank/DDBJ databases">
        <title>Deep-cultivation of Planctomycetes and their phenomic and genomic characterization uncovers novel biology.</title>
        <authorList>
            <person name="Wiegand S."/>
            <person name="Jogler M."/>
            <person name="Boedeker C."/>
            <person name="Pinto D."/>
            <person name="Vollmers J."/>
            <person name="Rivas-Marin E."/>
            <person name="Kohn T."/>
            <person name="Peeters S.H."/>
            <person name="Heuer A."/>
            <person name="Rast P."/>
            <person name="Oberbeckmann S."/>
            <person name="Bunk B."/>
            <person name="Jeske O."/>
            <person name="Meyerdierks A."/>
            <person name="Storesund J.E."/>
            <person name="Kallscheuer N."/>
            <person name="Luecker S."/>
            <person name="Lage O.M."/>
            <person name="Pohl T."/>
            <person name="Merkel B.J."/>
            <person name="Hornburger P."/>
            <person name="Mueller R.-W."/>
            <person name="Bruemmer F."/>
            <person name="Labrenz M."/>
            <person name="Spormann A.M."/>
            <person name="Op den Camp H."/>
            <person name="Overmann J."/>
            <person name="Amann R."/>
            <person name="Jetten M.S.M."/>
            <person name="Mascher T."/>
            <person name="Medema M.H."/>
            <person name="Devos D.P."/>
            <person name="Kaster A.-K."/>
            <person name="Ovreas L."/>
            <person name="Rohde M."/>
            <person name="Galperin M.Y."/>
            <person name="Jogler C."/>
        </authorList>
    </citation>
    <scope>NUCLEOTIDE SEQUENCE [LARGE SCALE GENOMIC DNA]</scope>
    <source>
        <strain evidence="1 2">Mal33</strain>
    </source>
</reference>
<gene>
    <name evidence="1" type="ORF">Mal33_33400</name>
</gene>
<dbReference type="AlphaFoldDB" id="A0A518IW76"/>
<dbReference type="InterPro" id="IPR010106">
    <property type="entry name" value="RpnA"/>
</dbReference>
<dbReference type="EMBL" id="CP036318">
    <property type="protein sequence ID" value="QDV57336.1"/>
    <property type="molecule type" value="Genomic_DNA"/>
</dbReference>
<dbReference type="NCBIfam" id="TIGR01784">
    <property type="entry name" value="T_den_put_tspse"/>
    <property type="match status" value="1"/>
</dbReference>
<name>A0A518IW76_9BACT</name>
<sequence>MPLGIRPLVDFAFKKIFGSPENTLALIGLLNAVLKLQSPIREVTILNPFSYQEFEDAKQIVLDVRARDQSDRWLNIEMQVSIASGLLKRLTYYACSMYVDQLQSGDNYSNLNPAISICLLNKHLFTDSPQPHHRFQMLDRSSGRQLTDAIEVHTVELLKYNLEEAAIATASRIEQWVFFLLRAHEFDEKRLRELLPAIEFQQAIATVATISEKTEDRSMYDQREKALRDHEWRLAAAREEGEKIGEARGEKKGEARGEARGVVLGRIQILQSILSMTVSSEAALRDATTEQLIEIEADLQRIARARGQA</sequence>